<organism evidence="4 5">
    <name type="scientific">Mesomycoplasma neurolyticum</name>
    <dbReference type="NCBI Taxonomy" id="2120"/>
    <lineage>
        <taxon>Bacteria</taxon>
        <taxon>Bacillati</taxon>
        <taxon>Mycoplasmatota</taxon>
        <taxon>Mycoplasmoidales</taxon>
        <taxon>Metamycoplasmataceae</taxon>
        <taxon>Mesomycoplasma</taxon>
    </lineage>
</organism>
<dbReference type="GO" id="GO:0016887">
    <property type="term" value="F:ATP hydrolysis activity"/>
    <property type="evidence" value="ECO:0007669"/>
    <property type="project" value="InterPro"/>
</dbReference>
<dbReference type="SUPFAM" id="SSF52540">
    <property type="entry name" value="P-loop containing nucleoside triphosphate hydrolases"/>
    <property type="match status" value="1"/>
</dbReference>
<evidence type="ECO:0000313" key="4">
    <source>
        <dbReference type="EMBL" id="VEU59398.1"/>
    </source>
</evidence>
<dbReference type="PANTHER" id="PTHR11638">
    <property type="entry name" value="ATP-DEPENDENT CLP PROTEASE"/>
    <property type="match status" value="1"/>
</dbReference>
<dbReference type="InterPro" id="IPR003593">
    <property type="entry name" value="AAA+_ATPase"/>
</dbReference>
<protein>
    <submittedName>
        <fullName evidence="4">ATPase</fullName>
    </submittedName>
</protein>
<keyword evidence="2" id="KW-0067">ATP-binding</keyword>
<evidence type="ECO:0000259" key="3">
    <source>
        <dbReference type="SMART" id="SM00382"/>
    </source>
</evidence>
<dbReference type="Pfam" id="PF07724">
    <property type="entry name" value="AAA_2"/>
    <property type="match status" value="1"/>
</dbReference>
<dbReference type="Gene3D" id="3.40.50.300">
    <property type="entry name" value="P-loop containing nucleotide triphosphate hydrolases"/>
    <property type="match status" value="1"/>
</dbReference>
<dbReference type="KEGG" id="mnu:NCTC10166_00369"/>
<name>A0A449A583_9BACT</name>
<dbReference type="InterPro" id="IPR003959">
    <property type="entry name" value="ATPase_AAA_core"/>
</dbReference>
<dbReference type="SMART" id="SM00382">
    <property type="entry name" value="AAA"/>
    <property type="match status" value="1"/>
</dbReference>
<reference evidence="4 5" key="1">
    <citation type="submission" date="2019-01" db="EMBL/GenBank/DDBJ databases">
        <authorList>
            <consortium name="Pathogen Informatics"/>
        </authorList>
    </citation>
    <scope>NUCLEOTIDE SEQUENCE [LARGE SCALE GENOMIC DNA]</scope>
    <source>
        <strain evidence="4 5">NCTC10166</strain>
    </source>
</reference>
<evidence type="ECO:0000313" key="5">
    <source>
        <dbReference type="Proteomes" id="UP000289440"/>
    </source>
</evidence>
<gene>
    <name evidence="4" type="primary">clpC</name>
    <name evidence="4" type="ORF">NCTC10166_00369</name>
</gene>
<dbReference type="InterPro" id="IPR027417">
    <property type="entry name" value="P-loop_NTPase"/>
</dbReference>
<dbReference type="AlphaFoldDB" id="A0A449A583"/>
<dbReference type="InterPro" id="IPR050130">
    <property type="entry name" value="ClpA_ClpB"/>
</dbReference>
<dbReference type="EMBL" id="LR214951">
    <property type="protein sequence ID" value="VEU59398.1"/>
    <property type="molecule type" value="Genomic_DNA"/>
</dbReference>
<proteinExistence type="predicted"/>
<sequence>MSYFQTLKQIKNKIKHKNIIIISGNVNDFIFPSDLKDEEIQNLVDDLPSSIFLNLSQYISLNLKNKDFSRIEYFVPGQKPKELTLDLHQQLSFNNDKNQGYTPNNKDDEFEEDNIQTSPPIENYINELINNVNNLKFSDLPQKQIAYILDLSDLLLKEVNSTLIANLISTFVHINDFNIQKYVDNQFKLILICKNKDDINNLLIKNNIELNFHTIHFPDSEERKNFIESNLTSFNNYLITKIKSETKEFNDAIALTNGLSFREIIQMTKVLSENNTYNDFKELYRSIFFDKKESEWEKIDEDKLKSFKEEMKKRVKGQDFAIQQVEKSLIRSYVGLSDLSNSHDNKKKPKGILFFTGPTGTGKTELSKAFAEFVFGDENSLIRFDMSEYNHEHSDEKLIGSPPGYVGHESGGQLTNAVKQKPFSVLLFDEIEKAHNKILDKFLQILEDGRLTSSQGELIDFSETFIIFTSNIGVKETLNLPKQTEQDNLIVRQTFKKQIDKYFNETLGRPEILNRIGEKNIVPFNFIIDNEIIKEIILNRLEKLKSNLFKDKNIMFKHNEDSETIKNLIFRVRQNFKPEYGARGLISEFEKVFIDKLIYFLFENNKIIIENKQNKKITNILFEFSSEKGDFVFQIINT</sequence>
<dbReference type="PRINTS" id="PR00300">
    <property type="entry name" value="CLPPROTEASEA"/>
</dbReference>
<evidence type="ECO:0000256" key="2">
    <source>
        <dbReference type="ARBA" id="ARBA00022840"/>
    </source>
</evidence>
<dbReference type="InterPro" id="IPR001270">
    <property type="entry name" value="ClpA/B"/>
</dbReference>
<dbReference type="CDD" id="cd19499">
    <property type="entry name" value="RecA-like_ClpB_Hsp104-like"/>
    <property type="match status" value="1"/>
</dbReference>
<feature type="domain" description="AAA+ ATPase" evidence="3">
    <location>
        <begin position="349"/>
        <end position="505"/>
    </location>
</feature>
<dbReference type="PANTHER" id="PTHR11638:SF18">
    <property type="entry name" value="HEAT SHOCK PROTEIN 104"/>
    <property type="match status" value="1"/>
</dbReference>
<keyword evidence="1" id="KW-0547">Nucleotide-binding</keyword>
<dbReference type="RefSeq" id="WP_232018829.1">
    <property type="nucleotide sequence ID" value="NZ_LR214951.1"/>
</dbReference>
<keyword evidence="5" id="KW-1185">Reference proteome</keyword>
<dbReference type="GO" id="GO:0034605">
    <property type="term" value="P:cellular response to heat"/>
    <property type="evidence" value="ECO:0007669"/>
    <property type="project" value="TreeGrafter"/>
</dbReference>
<dbReference type="GO" id="GO:0005737">
    <property type="term" value="C:cytoplasm"/>
    <property type="evidence" value="ECO:0007669"/>
    <property type="project" value="TreeGrafter"/>
</dbReference>
<evidence type="ECO:0000256" key="1">
    <source>
        <dbReference type="ARBA" id="ARBA00022741"/>
    </source>
</evidence>
<dbReference type="Proteomes" id="UP000289440">
    <property type="component" value="Chromosome"/>
</dbReference>
<accession>A0A449A583</accession>
<dbReference type="GO" id="GO:0005524">
    <property type="term" value="F:ATP binding"/>
    <property type="evidence" value="ECO:0007669"/>
    <property type="project" value="UniProtKB-KW"/>
</dbReference>